<dbReference type="PANTHER" id="PTHR23291:SF50">
    <property type="entry name" value="PROTEIN LIFEGUARD 4"/>
    <property type="match status" value="1"/>
</dbReference>
<protein>
    <submittedName>
        <fullName evidence="6">Uncharacterized protein</fullName>
    </submittedName>
</protein>
<reference evidence="6 7" key="1">
    <citation type="submission" date="2024-10" db="EMBL/GenBank/DDBJ databases">
        <authorList>
            <person name="Kim D."/>
        </authorList>
    </citation>
    <scope>NUCLEOTIDE SEQUENCE [LARGE SCALE GENOMIC DNA]</scope>
    <source>
        <strain evidence="6">BH-2024</strain>
    </source>
</reference>
<accession>A0ABD2M6U0</accession>
<proteinExistence type="inferred from homology"/>
<feature type="transmembrane region" description="Helical" evidence="5">
    <location>
        <begin position="278"/>
        <end position="300"/>
    </location>
</feature>
<comment type="caution">
    <text evidence="6">The sequence shown here is derived from an EMBL/GenBank/DDBJ whole genome shotgun (WGS) entry which is preliminary data.</text>
</comment>
<evidence type="ECO:0000256" key="2">
    <source>
        <dbReference type="ARBA" id="ARBA00022692"/>
    </source>
</evidence>
<keyword evidence="3 5" id="KW-1133">Transmembrane helix</keyword>
<evidence type="ECO:0000256" key="1">
    <source>
        <dbReference type="ARBA" id="ARBA00004141"/>
    </source>
</evidence>
<dbReference type="PANTHER" id="PTHR23291">
    <property type="entry name" value="BAX INHIBITOR-RELATED"/>
    <property type="match status" value="1"/>
</dbReference>
<keyword evidence="4 5" id="KW-0472">Membrane</keyword>
<dbReference type="AlphaFoldDB" id="A0ABD2M6U0"/>
<evidence type="ECO:0000256" key="3">
    <source>
        <dbReference type="ARBA" id="ARBA00022989"/>
    </source>
</evidence>
<comment type="subcellular location">
    <subcellularLocation>
        <location evidence="1">Membrane</location>
        <topology evidence="1">Multi-pass membrane protein</topology>
    </subcellularLocation>
</comment>
<organism evidence="6 7">
    <name type="scientific">Heterodera trifolii</name>
    <dbReference type="NCBI Taxonomy" id="157864"/>
    <lineage>
        <taxon>Eukaryota</taxon>
        <taxon>Metazoa</taxon>
        <taxon>Ecdysozoa</taxon>
        <taxon>Nematoda</taxon>
        <taxon>Chromadorea</taxon>
        <taxon>Rhabditida</taxon>
        <taxon>Tylenchina</taxon>
        <taxon>Tylenchomorpha</taxon>
        <taxon>Tylenchoidea</taxon>
        <taxon>Heteroderidae</taxon>
        <taxon>Heteroderinae</taxon>
        <taxon>Heterodera</taxon>
    </lineage>
</organism>
<feature type="transmembrane region" description="Helical" evidence="5">
    <location>
        <begin position="248"/>
        <end position="266"/>
    </location>
</feature>
<dbReference type="EMBL" id="JBICBT010000106">
    <property type="protein sequence ID" value="KAL3123228.1"/>
    <property type="molecule type" value="Genomic_DNA"/>
</dbReference>
<feature type="transmembrane region" description="Helical" evidence="5">
    <location>
        <begin position="106"/>
        <end position="127"/>
    </location>
</feature>
<keyword evidence="2 5" id="KW-0812">Transmembrane</keyword>
<evidence type="ECO:0000256" key="5">
    <source>
        <dbReference type="RuleBase" id="RU004379"/>
    </source>
</evidence>
<name>A0ABD2M6U0_9BILA</name>
<dbReference type="InterPro" id="IPR006214">
    <property type="entry name" value="Bax_inhibitor_1-related"/>
</dbReference>
<dbReference type="GO" id="GO:0016020">
    <property type="term" value="C:membrane"/>
    <property type="evidence" value="ECO:0007669"/>
    <property type="project" value="UniProtKB-SubCell"/>
</dbReference>
<evidence type="ECO:0000313" key="7">
    <source>
        <dbReference type="Proteomes" id="UP001620626"/>
    </source>
</evidence>
<sequence>MSLPSHAVPLLSDQDNEAEQNLPSYEEVVNAQQKSSIVQNSASNKSRIDVRGGVDHFWSDLGKGRTNAEGGRVIDGILSKHLRNIDQNNSVAMAQLHIRLAFLRKVLGILAFQFLATIGLGVAFYITDGVKVFIQQQPWFPFASFFGSIALLFAMFVYARSVPLNYFLLGGWTILQAVTIGTIVSFYDLGVVLQSLVLTAVVVISLFIYTLQSKRDFHKYYATLFSVSLLFLAATMVQMLVMSSALNFVMSLFGAVLFSVYLVFDIDDIMNHYNEEDYIIACLSIYLDIINLFLRILQILNEINRN</sequence>
<feature type="transmembrane region" description="Helical" evidence="5">
    <location>
        <begin position="193"/>
        <end position="211"/>
    </location>
</feature>
<feature type="transmembrane region" description="Helical" evidence="5">
    <location>
        <begin position="139"/>
        <end position="159"/>
    </location>
</feature>
<dbReference type="Pfam" id="PF01027">
    <property type="entry name" value="Bax1-I"/>
    <property type="match status" value="1"/>
</dbReference>
<dbReference type="Proteomes" id="UP001620626">
    <property type="component" value="Unassembled WGS sequence"/>
</dbReference>
<feature type="transmembrane region" description="Helical" evidence="5">
    <location>
        <begin position="166"/>
        <end position="187"/>
    </location>
</feature>
<gene>
    <name evidence="6" type="ORF">niasHT_006771</name>
</gene>
<evidence type="ECO:0000256" key="4">
    <source>
        <dbReference type="ARBA" id="ARBA00023136"/>
    </source>
</evidence>
<keyword evidence="7" id="KW-1185">Reference proteome</keyword>
<evidence type="ECO:0000313" key="6">
    <source>
        <dbReference type="EMBL" id="KAL3123228.1"/>
    </source>
</evidence>
<feature type="transmembrane region" description="Helical" evidence="5">
    <location>
        <begin position="220"/>
        <end position="242"/>
    </location>
</feature>
<comment type="similarity">
    <text evidence="5">Belongs to the BI1 family.</text>
</comment>